<reference evidence="10" key="1">
    <citation type="submission" date="2016-05" db="EMBL/GenBank/DDBJ databases">
        <authorList>
            <person name="Lavstsen T."/>
            <person name="Jespersen J.S."/>
        </authorList>
    </citation>
    <scope>NUCLEOTIDE SEQUENCE</scope>
    <source>
        <tissue evidence="10">Brain</tissue>
    </source>
</reference>
<dbReference type="PANTHER" id="PTHR15592">
    <property type="entry name" value="MATRIN 3/NUCLEAR PROTEIN 220-RELATED"/>
    <property type="match status" value="1"/>
</dbReference>
<protein>
    <submittedName>
        <fullName evidence="10">Matrin 3-like 1.1</fullName>
    </submittedName>
</protein>
<evidence type="ECO:0000256" key="7">
    <source>
        <dbReference type="SAM" id="MobiDB-lite"/>
    </source>
</evidence>
<dbReference type="EMBL" id="HAEG01003337">
    <property type="protein sequence ID" value="SBR69031.1"/>
    <property type="molecule type" value="Transcribed_RNA"/>
</dbReference>
<dbReference type="InterPro" id="IPR035979">
    <property type="entry name" value="RBD_domain_sf"/>
</dbReference>
<dbReference type="InterPro" id="IPR012677">
    <property type="entry name" value="Nucleotide-bd_a/b_plait_sf"/>
</dbReference>
<feature type="domain" description="RRM" evidence="8">
    <location>
        <begin position="27"/>
        <end position="100"/>
    </location>
</feature>
<keyword evidence="4" id="KW-0862">Zinc</keyword>
<keyword evidence="2" id="KW-0479">Metal-binding</keyword>
<dbReference type="GO" id="GO:0003723">
    <property type="term" value="F:RNA binding"/>
    <property type="evidence" value="ECO:0007669"/>
    <property type="project" value="UniProtKB-UniRule"/>
</dbReference>
<dbReference type="PROSITE" id="PS50171">
    <property type="entry name" value="ZF_MATRIN"/>
    <property type="match status" value="1"/>
</dbReference>
<name>A0A1A8NJ94_9TELE</name>
<sequence length="666" mass="75640">MVIEKDSRSSDRPMDRPLRDLKGHNSKVVFFSNLPREDEKKMELLTIAERFGVVEKHLFLTDQAFIQLGTVEDAEMLVKYYSVNPLTIRGRSIRLNICTKYKTLNVSHRQGAKDGQGRKSSRTDSTSSAKTAMSKSKSKDEKEKQQEEEEGEKAKPGDKPAAEEEEEKDVEAACGVMQRGEDKGEDEKADKDPEEEEPGRAEAVEEEEEEVKSEVPDGNDVTAGDVTKQAAESEGQTEAAETEASTEDHQNKDEGNKAAEGCEAETDKIDQDFLENMGDFVTLDELGEDEGDSHEESEAFDNTRKGGMRVVNIGGFRRGYNFVHELLALAKPFGKVVKHLVLDLRPEAYIQFEKEEDAIAMAKFYNSNVTASVCGRPVRITHYRSHPTIQCGDSKVVYIGQIPNVKYSNEDILSLAEPYGKIRKYFLHRLRRECFVEMDRVEDAEKMAEACKEKPLKFRGKRLTTYVSRKYKQLKHGHLCPTKMKRASSSSPPKSSQPTEEPPAKKQKLEEPKVEEEEEPNVERKEEEEPKEEIKEAENSDNKEENSSEKPLEDSEEKKNSKDENQENQQEDMDTSTDQNGQNEATTAPDMKPRLASLPLPPYDPDTPIGVEHVKMGYYCRVCFLFYSNKDKAKKNHCSSRVHYDKLQKHLEKEQMKAGKKVKKTV</sequence>
<evidence type="ECO:0000256" key="6">
    <source>
        <dbReference type="PROSITE-ProRule" id="PRU00176"/>
    </source>
</evidence>
<keyword evidence="5" id="KW-0539">Nucleus</keyword>
<dbReference type="InterPro" id="IPR000690">
    <property type="entry name" value="Matrin/U1-C_Znf_C2H2"/>
</dbReference>
<dbReference type="Pfam" id="PF00076">
    <property type="entry name" value="RRM_1"/>
    <property type="match status" value="1"/>
</dbReference>
<dbReference type="SUPFAM" id="SSF54928">
    <property type="entry name" value="RNA-binding domain, RBD"/>
    <property type="match status" value="3"/>
</dbReference>
<dbReference type="SMART" id="SM00360">
    <property type="entry name" value="RRM"/>
    <property type="match status" value="3"/>
</dbReference>
<comment type="subcellular location">
    <subcellularLocation>
        <location evidence="1">Nucleus</location>
    </subcellularLocation>
</comment>
<feature type="compositionally biased region" description="Basic and acidic residues" evidence="7">
    <location>
        <begin position="502"/>
        <end position="512"/>
    </location>
</feature>
<feature type="region of interest" description="Disordered" evidence="7">
    <location>
        <begin position="1"/>
        <end position="20"/>
    </location>
</feature>
<dbReference type="InterPro" id="IPR000504">
    <property type="entry name" value="RRM_dom"/>
</dbReference>
<keyword evidence="6" id="KW-0694">RNA-binding</keyword>
<accession>A0A1A8NJ94</accession>
<feature type="region of interest" description="Disordered" evidence="7">
    <location>
        <begin position="474"/>
        <end position="601"/>
    </location>
</feature>
<evidence type="ECO:0000256" key="2">
    <source>
        <dbReference type="ARBA" id="ARBA00022723"/>
    </source>
</evidence>
<feature type="compositionally biased region" description="Basic residues" evidence="7">
    <location>
        <begin position="474"/>
        <end position="486"/>
    </location>
</feature>
<proteinExistence type="predicted"/>
<dbReference type="GO" id="GO:0008270">
    <property type="term" value="F:zinc ion binding"/>
    <property type="evidence" value="ECO:0007669"/>
    <property type="project" value="UniProtKB-KW"/>
</dbReference>
<organism evidence="10">
    <name type="scientific">Nothobranchius pienaari</name>
    <dbReference type="NCBI Taxonomy" id="704102"/>
    <lineage>
        <taxon>Eukaryota</taxon>
        <taxon>Metazoa</taxon>
        <taxon>Chordata</taxon>
        <taxon>Craniata</taxon>
        <taxon>Vertebrata</taxon>
        <taxon>Euteleostomi</taxon>
        <taxon>Actinopterygii</taxon>
        <taxon>Neopterygii</taxon>
        <taxon>Teleostei</taxon>
        <taxon>Neoteleostei</taxon>
        <taxon>Acanthomorphata</taxon>
        <taxon>Ovalentaria</taxon>
        <taxon>Atherinomorphae</taxon>
        <taxon>Cyprinodontiformes</taxon>
        <taxon>Nothobranchiidae</taxon>
        <taxon>Nothobranchius</taxon>
    </lineage>
</organism>
<feature type="compositionally biased region" description="Polar residues" evidence="7">
    <location>
        <begin position="576"/>
        <end position="586"/>
    </location>
</feature>
<keyword evidence="3" id="KW-0863">Zinc-finger</keyword>
<evidence type="ECO:0000259" key="9">
    <source>
        <dbReference type="PROSITE" id="PS50171"/>
    </source>
</evidence>
<evidence type="ECO:0000256" key="3">
    <source>
        <dbReference type="ARBA" id="ARBA00022771"/>
    </source>
</evidence>
<evidence type="ECO:0000259" key="8">
    <source>
        <dbReference type="PROSITE" id="PS50102"/>
    </source>
</evidence>
<dbReference type="PROSITE" id="PS50102">
    <property type="entry name" value="RRM"/>
    <property type="match status" value="2"/>
</dbReference>
<feature type="domain" description="Matrin-type" evidence="9">
    <location>
        <begin position="618"/>
        <end position="649"/>
    </location>
</feature>
<feature type="compositionally biased region" description="Low complexity" evidence="7">
    <location>
        <begin position="125"/>
        <end position="135"/>
    </location>
</feature>
<evidence type="ECO:0000256" key="5">
    <source>
        <dbReference type="ARBA" id="ARBA00023242"/>
    </source>
</evidence>
<dbReference type="AlphaFoldDB" id="A0A1A8NJ94"/>
<evidence type="ECO:0000313" key="10">
    <source>
        <dbReference type="EMBL" id="SBR69031.1"/>
    </source>
</evidence>
<feature type="compositionally biased region" description="Basic and acidic residues" evidence="7">
    <location>
        <begin position="152"/>
        <end position="162"/>
    </location>
</feature>
<feature type="compositionally biased region" description="Basic and acidic residues" evidence="7">
    <location>
        <begin position="521"/>
        <end position="565"/>
    </location>
</feature>
<feature type="compositionally biased region" description="Basic and acidic residues" evidence="7">
    <location>
        <begin position="246"/>
        <end position="257"/>
    </location>
</feature>
<feature type="region of interest" description="Disordered" evidence="7">
    <location>
        <begin position="108"/>
        <end position="262"/>
    </location>
</feature>
<feature type="domain" description="RRM" evidence="8">
    <location>
        <begin position="395"/>
        <end position="470"/>
    </location>
</feature>
<evidence type="ECO:0000256" key="1">
    <source>
        <dbReference type="ARBA" id="ARBA00004123"/>
    </source>
</evidence>
<feature type="compositionally biased region" description="Low complexity" evidence="7">
    <location>
        <begin position="229"/>
        <end position="239"/>
    </location>
</feature>
<dbReference type="CDD" id="cd12436">
    <property type="entry name" value="RRM1_2_MATR3_like"/>
    <property type="match status" value="1"/>
</dbReference>
<dbReference type="Gene3D" id="3.30.70.330">
    <property type="match status" value="3"/>
</dbReference>
<reference evidence="10" key="2">
    <citation type="submission" date="2016-06" db="EMBL/GenBank/DDBJ databases">
        <title>The genome of a short-lived fish provides insights into sex chromosome evolution and the genetic control of aging.</title>
        <authorList>
            <person name="Reichwald K."/>
            <person name="Felder M."/>
            <person name="Petzold A."/>
            <person name="Koch P."/>
            <person name="Groth M."/>
            <person name="Platzer M."/>
        </authorList>
    </citation>
    <scope>NUCLEOTIDE SEQUENCE</scope>
    <source>
        <tissue evidence="10">Brain</tissue>
    </source>
</reference>
<gene>
    <name evidence="10" type="primary">MATR3L1.1</name>
</gene>
<dbReference type="GO" id="GO:0005634">
    <property type="term" value="C:nucleus"/>
    <property type="evidence" value="ECO:0007669"/>
    <property type="project" value="UniProtKB-SubCell"/>
</dbReference>
<feature type="compositionally biased region" description="Low complexity" evidence="7">
    <location>
        <begin position="488"/>
        <end position="499"/>
    </location>
</feature>
<feature type="compositionally biased region" description="Basic and acidic residues" evidence="7">
    <location>
        <begin position="179"/>
        <end position="191"/>
    </location>
</feature>
<evidence type="ECO:0000256" key="4">
    <source>
        <dbReference type="ARBA" id="ARBA00022833"/>
    </source>
</evidence>